<evidence type="ECO:0008006" key="5">
    <source>
        <dbReference type="Google" id="ProtNLM"/>
    </source>
</evidence>
<sequence>MQSLTASKRAVATAVFALGLGLTVAGCGAGQVTQTDTQVAAVNGASGQVGDIAVRDAQFAFPDNADRYYRSGSDASLIVTIVNNGTSPDQVVSVTSEIAAQARITGSTDVPPGRSLRAGSDEDDVTALPTTTGASGSSEVSSGAATPSSGSVSSGSVSSGSAQSSAPSSGSSASSSVSGSASPSGSASANPRNSPGSANQEQTVGQFSVVLTGLTRDLRPGEVAKVTFLFKNAGQLTLELPIGAPAETPRPEVTHGAGGETSHGSGH</sequence>
<dbReference type="InterPro" id="IPR036182">
    <property type="entry name" value="PCuAC_sf"/>
</dbReference>
<feature type="chain" id="PRO_5042158645" description="Copper chaperone PCu(A)C" evidence="2">
    <location>
        <begin position="26"/>
        <end position="267"/>
    </location>
</feature>
<reference evidence="3" key="1">
    <citation type="submission" date="2022-06" db="EMBL/GenBank/DDBJ databases">
        <title>Genomic Encyclopedia of Archaeal and Bacterial Type Strains, Phase II (KMG-II): from individual species to whole genera.</title>
        <authorList>
            <person name="Goeker M."/>
        </authorList>
    </citation>
    <scope>NUCLEOTIDE SEQUENCE</scope>
    <source>
        <strain evidence="3">DSM 43935</strain>
    </source>
</reference>
<feature type="signal peptide" evidence="2">
    <location>
        <begin position="1"/>
        <end position="25"/>
    </location>
</feature>
<gene>
    <name evidence="3" type="ORF">LX83_001565</name>
</gene>
<evidence type="ECO:0000256" key="2">
    <source>
        <dbReference type="SAM" id="SignalP"/>
    </source>
</evidence>
<organism evidence="3 4">
    <name type="scientific">Goodfellowiella coeruleoviolacea</name>
    <dbReference type="NCBI Taxonomy" id="334858"/>
    <lineage>
        <taxon>Bacteria</taxon>
        <taxon>Bacillati</taxon>
        <taxon>Actinomycetota</taxon>
        <taxon>Actinomycetes</taxon>
        <taxon>Pseudonocardiales</taxon>
        <taxon>Pseudonocardiaceae</taxon>
        <taxon>Goodfellowiella</taxon>
    </lineage>
</organism>
<feature type="region of interest" description="Disordered" evidence="1">
    <location>
        <begin position="245"/>
        <end position="267"/>
    </location>
</feature>
<keyword evidence="4" id="KW-1185">Reference proteome</keyword>
<evidence type="ECO:0000313" key="4">
    <source>
        <dbReference type="Proteomes" id="UP001206128"/>
    </source>
</evidence>
<name>A0AAE3GAU8_9PSEU</name>
<feature type="compositionally biased region" description="Low complexity" evidence="1">
    <location>
        <begin position="130"/>
        <end position="189"/>
    </location>
</feature>
<dbReference type="AlphaFoldDB" id="A0AAE3GAU8"/>
<feature type="compositionally biased region" description="Gly residues" evidence="1">
    <location>
        <begin position="256"/>
        <end position="267"/>
    </location>
</feature>
<proteinExistence type="predicted"/>
<comment type="caution">
    <text evidence="3">The sequence shown here is derived from an EMBL/GenBank/DDBJ whole genome shotgun (WGS) entry which is preliminary data.</text>
</comment>
<accession>A0AAE3GAU8</accession>
<evidence type="ECO:0000256" key="1">
    <source>
        <dbReference type="SAM" id="MobiDB-lite"/>
    </source>
</evidence>
<protein>
    <recommendedName>
        <fullName evidence="5">Copper chaperone PCu(A)C</fullName>
    </recommendedName>
</protein>
<dbReference type="Gene3D" id="2.60.40.1890">
    <property type="entry name" value="PCu(A)C copper chaperone"/>
    <property type="match status" value="1"/>
</dbReference>
<dbReference type="Proteomes" id="UP001206128">
    <property type="component" value="Unassembled WGS sequence"/>
</dbReference>
<feature type="region of interest" description="Disordered" evidence="1">
    <location>
        <begin position="103"/>
        <end position="202"/>
    </location>
</feature>
<feature type="compositionally biased region" description="Polar residues" evidence="1">
    <location>
        <begin position="190"/>
        <end position="202"/>
    </location>
</feature>
<dbReference type="EMBL" id="JAMTCK010000003">
    <property type="protein sequence ID" value="MCP2164725.1"/>
    <property type="molecule type" value="Genomic_DNA"/>
</dbReference>
<keyword evidence="2" id="KW-0732">Signal</keyword>
<evidence type="ECO:0000313" key="3">
    <source>
        <dbReference type="EMBL" id="MCP2164725.1"/>
    </source>
</evidence>